<keyword evidence="2" id="KW-1185">Reference proteome</keyword>
<evidence type="ECO:0000313" key="1">
    <source>
        <dbReference type="EMBL" id="EGZ12381.1"/>
    </source>
</evidence>
<sequence>MGLSKYYRLVEGARRSRCQSEVKQIIVSGGAATRGFRQSVYEECKRSLPPSVRPSDLQVFANGEDEKPLGVIFSLDGYGDDEDNPLVVEVPMVWYRLMKASSRAPFEGTGADVVPLAARNTIRNMRDVVFTERRPILPNLVASQLRRIIERAFGHQFAD</sequence>
<evidence type="ECO:0000313" key="2">
    <source>
        <dbReference type="Proteomes" id="UP000002640"/>
    </source>
</evidence>
<dbReference type="EMBL" id="JH159157">
    <property type="protein sequence ID" value="EGZ12381.1"/>
    <property type="molecule type" value="Genomic_DNA"/>
</dbReference>
<dbReference type="RefSeq" id="XP_009532714.1">
    <property type="nucleotide sequence ID" value="XM_009534419.1"/>
</dbReference>
<dbReference type="Proteomes" id="UP000002640">
    <property type="component" value="Unassembled WGS sequence"/>
</dbReference>
<proteinExistence type="predicted"/>
<accession>G4ZWF3</accession>
<dbReference type="KEGG" id="psoj:PHYSODRAFT_304034"/>
<protein>
    <submittedName>
        <fullName evidence="1">Uncharacterized protein</fullName>
    </submittedName>
</protein>
<dbReference type="GeneID" id="20642359"/>
<reference evidence="1 2" key="1">
    <citation type="journal article" date="2006" name="Science">
        <title>Phytophthora genome sequences uncover evolutionary origins and mechanisms of pathogenesis.</title>
        <authorList>
            <person name="Tyler B.M."/>
            <person name="Tripathy S."/>
            <person name="Zhang X."/>
            <person name="Dehal P."/>
            <person name="Jiang R.H."/>
            <person name="Aerts A."/>
            <person name="Arredondo F.D."/>
            <person name="Baxter L."/>
            <person name="Bensasson D."/>
            <person name="Beynon J.L."/>
            <person name="Chapman J."/>
            <person name="Damasceno C.M."/>
            <person name="Dorrance A.E."/>
            <person name="Dou D."/>
            <person name="Dickerman A.W."/>
            <person name="Dubchak I.L."/>
            <person name="Garbelotto M."/>
            <person name="Gijzen M."/>
            <person name="Gordon S.G."/>
            <person name="Govers F."/>
            <person name="Grunwald N.J."/>
            <person name="Huang W."/>
            <person name="Ivors K.L."/>
            <person name="Jones R.W."/>
            <person name="Kamoun S."/>
            <person name="Krampis K."/>
            <person name="Lamour K.H."/>
            <person name="Lee M.K."/>
            <person name="McDonald W.H."/>
            <person name="Medina M."/>
            <person name="Meijer H.J."/>
            <person name="Nordberg E.K."/>
            <person name="Maclean D.J."/>
            <person name="Ospina-Giraldo M.D."/>
            <person name="Morris P.F."/>
            <person name="Phuntumart V."/>
            <person name="Putnam N.H."/>
            <person name="Rash S."/>
            <person name="Rose J.K."/>
            <person name="Sakihama Y."/>
            <person name="Salamov A.A."/>
            <person name="Savidor A."/>
            <person name="Scheuring C.F."/>
            <person name="Smith B.M."/>
            <person name="Sobral B.W."/>
            <person name="Terry A."/>
            <person name="Torto-Alalibo T.A."/>
            <person name="Win J."/>
            <person name="Xu Z."/>
            <person name="Zhang H."/>
            <person name="Grigoriev I.V."/>
            <person name="Rokhsar D.S."/>
            <person name="Boore J.L."/>
        </authorList>
    </citation>
    <scope>NUCLEOTIDE SEQUENCE [LARGE SCALE GENOMIC DNA]</scope>
    <source>
        <strain evidence="1 2">P6497</strain>
    </source>
</reference>
<gene>
    <name evidence="1" type="ORF">PHYSODRAFT_304034</name>
</gene>
<dbReference type="InParanoid" id="G4ZWF3"/>
<name>G4ZWF3_PHYSP</name>
<organism evidence="1 2">
    <name type="scientific">Phytophthora sojae (strain P6497)</name>
    <name type="common">Soybean stem and root rot agent</name>
    <name type="synonym">Phytophthora megasperma f. sp. glycines</name>
    <dbReference type="NCBI Taxonomy" id="1094619"/>
    <lineage>
        <taxon>Eukaryota</taxon>
        <taxon>Sar</taxon>
        <taxon>Stramenopiles</taxon>
        <taxon>Oomycota</taxon>
        <taxon>Peronosporomycetes</taxon>
        <taxon>Peronosporales</taxon>
        <taxon>Peronosporaceae</taxon>
        <taxon>Phytophthora</taxon>
    </lineage>
</organism>
<dbReference type="AlphaFoldDB" id="G4ZWF3"/>